<sequence>MSTTGSTSVITSSLNASLPLLCCTTPFTHPKFSGFAIKGPTQQYFHRFMDPLLKKEATPLKAYCALEDLLPVIFPLSHIFTGQYGIKAMLYNMLVLLHDAGYYSTKDRSWTTMSGCPDFTKPWSPGSEDECAAFLNNIVLKVYSALPSTETASLRWWTAANSVRSVEDGGGRQRPDLVLMSASSDNPTNAKALPPANWRSVHALAELKDREKNSVPLHEQIFQLIGRASFPRAAQDCQMHILGFALRGASFTLLYIDQGGSIVTSEIDVHQQPLLFLHIPFMAVEIQNAQPGEPIQHAAHHDLESFYYIILAMCVIMEQPYQFKDEVFMERELIRKWLNPEFDTKFAHADAVHHKFTTFGKADNLRSFLDGHISTYFKFMIP</sequence>
<gene>
    <name evidence="2" type="ORF">SERLA73DRAFT_78758</name>
</gene>
<reference evidence="3" key="1">
    <citation type="journal article" date="2011" name="Science">
        <title>The plant cell wall-decomposing machinery underlies the functional diversity of forest fungi.</title>
        <authorList>
            <person name="Eastwood D.C."/>
            <person name="Floudas D."/>
            <person name="Binder M."/>
            <person name="Majcherczyk A."/>
            <person name="Schneider P."/>
            <person name="Aerts A."/>
            <person name="Asiegbu F.O."/>
            <person name="Baker S.E."/>
            <person name="Barry K."/>
            <person name="Bendiksby M."/>
            <person name="Blumentritt M."/>
            <person name="Coutinho P.M."/>
            <person name="Cullen D."/>
            <person name="de Vries R.P."/>
            <person name="Gathman A."/>
            <person name="Goodell B."/>
            <person name="Henrissat B."/>
            <person name="Ihrmark K."/>
            <person name="Kauserud H."/>
            <person name="Kohler A."/>
            <person name="LaButti K."/>
            <person name="Lapidus A."/>
            <person name="Lavin J.L."/>
            <person name="Lee Y.-H."/>
            <person name="Lindquist E."/>
            <person name="Lilly W."/>
            <person name="Lucas S."/>
            <person name="Morin E."/>
            <person name="Murat C."/>
            <person name="Oguiza J.A."/>
            <person name="Park J."/>
            <person name="Pisabarro A.G."/>
            <person name="Riley R."/>
            <person name="Rosling A."/>
            <person name="Salamov A."/>
            <person name="Schmidt O."/>
            <person name="Schmutz J."/>
            <person name="Skrede I."/>
            <person name="Stenlid J."/>
            <person name="Wiebenga A."/>
            <person name="Xie X."/>
            <person name="Kuees U."/>
            <person name="Hibbett D.S."/>
            <person name="Hoffmeister D."/>
            <person name="Hoegberg N."/>
            <person name="Martin F."/>
            <person name="Grigoriev I.V."/>
            <person name="Watkinson S.C."/>
        </authorList>
    </citation>
    <scope>NUCLEOTIDE SEQUENCE [LARGE SCALE GENOMIC DNA]</scope>
    <source>
        <strain evidence="3">strain S7.3</strain>
    </source>
</reference>
<dbReference type="AlphaFoldDB" id="F8QE88"/>
<proteinExistence type="predicted"/>
<dbReference type="Proteomes" id="UP000008063">
    <property type="component" value="Unassembled WGS sequence"/>
</dbReference>
<protein>
    <recommendedName>
        <fullName evidence="1">Fungal-type protein kinase domain-containing protein</fullName>
    </recommendedName>
</protein>
<keyword evidence="3" id="KW-1185">Reference proteome</keyword>
<organism evidence="3">
    <name type="scientific">Serpula lacrymans var. lacrymans (strain S7.3)</name>
    <name type="common">Dry rot fungus</name>
    <dbReference type="NCBI Taxonomy" id="936435"/>
    <lineage>
        <taxon>Eukaryota</taxon>
        <taxon>Fungi</taxon>
        <taxon>Dikarya</taxon>
        <taxon>Basidiomycota</taxon>
        <taxon>Agaricomycotina</taxon>
        <taxon>Agaricomycetes</taxon>
        <taxon>Agaricomycetidae</taxon>
        <taxon>Boletales</taxon>
        <taxon>Coniophorineae</taxon>
        <taxon>Serpulaceae</taxon>
        <taxon>Serpula</taxon>
    </lineage>
</organism>
<dbReference type="InParanoid" id="F8QE88"/>
<dbReference type="EMBL" id="GL945492">
    <property type="protein sequence ID" value="EGN93463.1"/>
    <property type="molecule type" value="Genomic_DNA"/>
</dbReference>
<feature type="domain" description="Fungal-type protein kinase" evidence="1">
    <location>
        <begin position="175"/>
        <end position="278"/>
    </location>
</feature>
<dbReference type="InterPro" id="IPR040976">
    <property type="entry name" value="Pkinase_fungal"/>
</dbReference>
<evidence type="ECO:0000259" key="1">
    <source>
        <dbReference type="Pfam" id="PF17667"/>
    </source>
</evidence>
<evidence type="ECO:0000313" key="3">
    <source>
        <dbReference type="Proteomes" id="UP000008063"/>
    </source>
</evidence>
<evidence type="ECO:0000313" key="2">
    <source>
        <dbReference type="EMBL" id="EGN93463.1"/>
    </source>
</evidence>
<dbReference type="Pfam" id="PF17667">
    <property type="entry name" value="Pkinase_fungal"/>
    <property type="match status" value="1"/>
</dbReference>
<dbReference type="HOGENOM" id="CLU_723931_0_0_1"/>
<name>F8QE88_SERL3</name>
<accession>F8QE88</accession>